<comment type="caution">
    <text evidence="2">The sequence shown here is derived from an EMBL/GenBank/DDBJ whole genome shotgun (WGS) entry which is preliminary data.</text>
</comment>
<organism evidence="2 3">
    <name type="scientific">Aquicoccus porphyridii</name>
    <dbReference type="NCBI Taxonomy" id="1852029"/>
    <lineage>
        <taxon>Bacteria</taxon>
        <taxon>Pseudomonadati</taxon>
        <taxon>Pseudomonadota</taxon>
        <taxon>Alphaproteobacteria</taxon>
        <taxon>Rhodobacterales</taxon>
        <taxon>Paracoccaceae</taxon>
        <taxon>Aquicoccus</taxon>
    </lineage>
</organism>
<name>A0A5A9Z9X0_9RHOB</name>
<proteinExistence type="predicted"/>
<feature type="domain" description="TniQ" evidence="1">
    <location>
        <begin position="19"/>
        <end position="132"/>
    </location>
</feature>
<dbReference type="EMBL" id="VINQ01000009">
    <property type="protein sequence ID" value="KAA0913984.1"/>
    <property type="molecule type" value="Genomic_DNA"/>
</dbReference>
<keyword evidence="3" id="KW-1185">Reference proteome</keyword>
<reference evidence="2 3" key="1">
    <citation type="submission" date="2019-07" db="EMBL/GenBank/DDBJ databases">
        <title>Aquicoccus porphyridii gen. nov., sp. nov., isolated from a small marine red alga, Porphyridium marinum.</title>
        <authorList>
            <person name="Liu L."/>
        </authorList>
    </citation>
    <scope>NUCLEOTIDE SEQUENCE [LARGE SCALE GENOMIC DNA]</scope>
    <source>
        <strain evidence="2 3">L1 8-17</strain>
    </source>
</reference>
<sequence length="324" mass="36616">MDRSEPAATCISVNRKPLPRRPAPFQDELLSSWITRLADANYCSVPELCRYLGLAQERPPETLTDLIGVDTDRFCATLRLPPEELDSMLIQRRAEFPIECISWSNFQHCSVCAHKVPRISLRHWRFAWSMHCEACGSELLPVRSKTAAHVHLPTRLRIRAKEGAKRLMLAYRHGNCHAGRRMDLTLQVAGVLAPEIRHGSLFSQNRIDRFKIVAAIDLGMTRPLLATALVLKNDPASETRLRAAFPHKRKLLDRLARLAESLPQHRSREGASLKNHSWMNCAGTAPTPEPEYLEAARRAIDQLGKNAERSDLLNCAAEFLENAR</sequence>
<dbReference type="Pfam" id="PF06527">
    <property type="entry name" value="TniQ"/>
    <property type="match status" value="1"/>
</dbReference>
<evidence type="ECO:0000313" key="2">
    <source>
        <dbReference type="EMBL" id="KAA0913984.1"/>
    </source>
</evidence>
<accession>A0A5A9Z9X0</accession>
<protein>
    <recommendedName>
        <fullName evidence="1">TniQ domain-containing protein</fullName>
    </recommendedName>
</protein>
<gene>
    <name evidence="2" type="ORF">FLO80_12955</name>
</gene>
<dbReference type="InterPro" id="IPR009492">
    <property type="entry name" value="TniQ"/>
</dbReference>
<dbReference type="AlphaFoldDB" id="A0A5A9Z9X0"/>
<evidence type="ECO:0000313" key="3">
    <source>
        <dbReference type="Proteomes" id="UP000325291"/>
    </source>
</evidence>
<evidence type="ECO:0000259" key="1">
    <source>
        <dbReference type="Pfam" id="PF06527"/>
    </source>
</evidence>
<dbReference type="Proteomes" id="UP000325291">
    <property type="component" value="Unassembled WGS sequence"/>
</dbReference>